<proteinExistence type="predicted"/>
<keyword evidence="2" id="KW-1185">Reference proteome</keyword>
<name>A0ACB6S2Q3_9PLEO</name>
<dbReference type="Proteomes" id="UP000799754">
    <property type="component" value="Unassembled WGS sequence"/>
</dbReference>
<protein>
    <submittedName>
        <fullName evidence="1">Uncharacterized protein</fullName>
    </submittedName>
</protein>
<organism evidence="1 2">
    <name type="scientific">Macroventuria anomochaeta</name>
    <dbReference type="NCBI Taxonomy" id="301207"/>
    <lineage>
        <taxon>Eukaryota</taxon>
        <taxon>Fungi</taxon>
        <taxon>Dikarya</taxon>
        <taxon>Ascomycota</taxon>
        <taxon>Pezizomycotina</taxon>
        <taxon>Dothideomycetes</taxon>
        <taxon>Pleosporomycetidae</taxon>
        <taxon>Pleosporales</taxon>
        <taxon>Pleosporineae</taxon>
        <taxon>Didymellaceae</taxon>
        <taxon>Macroventuria</taxon>
    </lineage>
</organism>
<evidence type="ECO:0000313" key="1">
    <source>
        <dbReference type="EMBL" id="KAF2627412.1"/>
    </source>
</evidence>
<accession>A0ACB6S2Q3</accession>
<dbReference type="EMBL" id="MU006717">
    <property type="protein sequence ID" value="KAF2627412.1"/>
    <property type="molecule type" value="Genomic_DNA"/>
</dbReference>
<evidence type="ECO:0000313" key="2">
    <source>
        <dbReference type="Proteomes" id="UP000799754"/>
    </source>
</evidence>
<sequence>MLHKVVRGFLGPPASSTYSRQETCDTDCHSSNDNLPRVDYESRRRAYYHIDCLRLPSLARQRSHADRSYTRQWSLRHSFEVKSIGLRHPSTNCTNVRLDPLDGPKVVTGDKSRERDRSRCRKRGRRNRGWSRGGSLIGRWYGCSRYSWCRSWRRDGWRECCRCSRHYNLKWRCCNRREAWCLTKSSKNVNLGYLISV</sequence>
<comment type="caution">
    <text evidence="1">The sequence shown here is derived from an EMBL/GenBank/DDBJ whole genome shotgun (WGS) entry which is preliminary data.</text>
</comment>
<reference evidence="1" key="1">
    <citation type="journal article" date="2020" name="Stud. Mycol.">
        <title>101 Dothideomycetes genomes: a test case for predicting lifestyles and emergence of pathogens.</title>
        <authorList>
            <person name="Haridas S."/>
            <person name="Albert R."/>
            <person name="Binder M."/>
            <person name="Bloem J."/>
            <person name="Labutti K."/>
            <person name="Salamov A."/>
            <person name="Andreopoulos B."/>
            <person name="Baker S."/>
            <person name="Barry K."/>
            <person name="Bills G."/>
            <person name="Bluhm B."/>
            <person name="Cannon C."/>
            <person name="Castanera R."/>
            <person name="Culley D."/>
            <person name="Daum C."/>
            <person name="Ezra D."/>
            <person name="Gonzalez J."/>
            <person name="Henrissat B."/>
            <person name="Kuo A."/>
            <person name="Liang C."/>
            <person name="Lipzen A."/>
            <person name="Lutzoni F."/>
            <person name="Magnuson J."/>
            <person name="Mondo S."/>
            <person name="Nolan M."/>
            <person name="Ohm R."/>
            <person name="Pangilinan J."/>
            <person name="Park H.-J."/>
            <person name="Ramirez L."/>
            <person name="Alfaro M."/>
            <person name="Sun H."/>
            <person name="Tritt A."/>
            <person name="Yoshinaga Y."/>
            <person name="Zwiers L.-H."/>
            <person name="Turgeon B."/>
            <person name="Goodwin S."/>
            <person name="Spatafora J."/>
            <person name="Crous P."/>
            <person name="Grigoriev I."/>
        </authorList>
    </citation>
    <scope>NUCLEOTIDE SEQUENCE</scope>
    <source>
        <strain evidence="1">CBS 525.71</strain>
    </source>
</reference>
<gene>
    <name evidence="1" type="ORF">BU25DRAFT_411017</name>
</gene>